<evidence type="ECO:0000313" key="2">
    <source>
        <dbReference type="EMBL" id="CAB1453880.1"/>
    </source>
</evidence>
<accession>A0A9N7VT87</accession>
<comment type="caution">
    <text evidence="2">The sequence shown here is derived from an EMBL/GenBank/DDBJ whole genome shotgun (WGS) entry which is preliminary data.</text>
</comment>
<organism evidence="2 3">
    <name type="scientific">Pleuronectes platessa</name>
    <name type="common">European plaice</name>
    <dbReference type="NCBI Taxonomy" id="8262"/>
    <lineage>
        <taxon>Eukaryota</taxon>
        <taxon>Metazoa</taxon>
        <taxon>Chordata</taxon>
        <taxon>Craniata</taxon>
        <taxon>Vertebrata</taxon>
        <taxon>Euteleostomi</taxon>
        <taxon>Actinopterygii</taxon>
        <taxon>Neopterygii</taxon>
        <taxon>Teleostei</taxon>
        <taxon>Neoteleostei</taxon>
        <taxon>Acanthomorphata</taxon>
        <taxon>Carangaria</taxon>
        <taxon>Pleuronectiformes</taxon>
        <taxon>Pleuronectoidei</taxon>
        <taxon>Pleuronectidae</taxon>
        <taxon>Pleuronectes</taxon>
    </lineage>
</organism>
<evidence type="ECO:0000256" key="1">
    <source>
        <dbReference type="SAM" id="MobiDB-lite"/>
    </source>
</evidence>
<sequence length="113" mass="12358">MQSKHYTDRKRKPASSFFSSSSSSSSDQPLESSGGKKHDASCCYLQMRDGTAWNNYAGLREETGFSSGSQFLEGMIDAHLRLSILSVLARLRPCSCHKVDAACELPFSSSKPS</sequence>
<feature type="region of interest" description="Disordered" evidence="1">
    <location>
        <begin position="1"/>
        <end position="38"/>
    </location>
</feature>
<reference evidence="2" key="1">
    <citation type="submission" date="2020-03" db="EMBL/GenBank/DDBJ databases">
        <authorList>
            <person name="Weist P."/>
        </authorList>
    </citation>
    <scope>NUCLEOTIDE SEQUENCE</scope>
</reference>
<evidence type="ECO:0000313" key="3">
    <source>
        <dbReference type="Proteomes" id="UP001153269"/>
    </source>
</evidence>
<dbReference type="AlphaFoldDB" id="A0A9N7VT87"/>
<proteinExistence type="predicted"/>
<name>A0A9N7VT87_PLEPL</name>
<keyword evidence="3" id="KW-1185">Reference proteome</keyword>
<feature type="compositionally biased region" description="Low complexity" evidence="1">
    <location>
        <begin position="15"/>
        <end position="26"/>
    </location>
</feature>
<dbReference type="Proteomes" id="UP001153269">
    <property type="component" value="Unassembled WGS sequence"/>
</dbReference>
<protein>
    <submittedName>
        <fullName evidence="2">Uncharacterized protein</fullName>
    </submittedName>
</protein>
<dbReference type="EMBL" id="CADEAL010004191">
    <property type="protein sequence ID" value="CAB1453880.1"/>
    <property type="molecule type" value="Genomic_DNA"/>
</dbReference>
<gene>
    <name evidence="2" type="ORF">PLEPLA_LOCUS41640</name>
</gene>